<dbReference type="InterPro" id="IPR050090">
    <property type="entry name" value="Tyrosine_recombinase_XerCD"/>
</dbReference>
<gene>
    <name evidence="5" type="ORF">NDI37_19010</name>
</gene>
<proteinExistence type="inferred from homology"/>
<keyword evidence="3" id="KW-0233">DNA recombination</keyword>
<evidence type="ECO:0000256" key="3">
    <source>
        <dbReference type="ARBA" id="ARBA00023172"/>
    </source>
</evidence>
<sequence length="170" mass="19136">MKIDRHGKAKILSVEEVQLLFNSGLQTERDRALFGIYLFCACRIQEACTLRTVDVYDASGRVRPKLIIRKGNTKGKLATRTIPVIDDLRILLTNYQPATGQPYLSPGRFGEPFQPDSADKALRKACKRVGLEGVSSHSFRRSALTQMSDALIPLRIVQEVRSYAVELKMR</sequence>
<dbReference type="PROSITE" id="PS51898">
    <property type="entry name" value="TYR_RECOMBINASE"/>
    <property type="match status" value="1"/>
</dbReference>
<dbReference type="InterPro" id="IPR013762">
    <property type="entry name" value="Integrase-like_cat_sf"/>
</dbReference>
<evidence type="ECO:0000256" key="2">
    <source>
        <dbReference type="ARBA" id="ARBA00023125"/>
    </source>
</evidence>
<dbReference type="InterPro" id="IPR002104">
    <property type="entry name" value="Integrase_catalytic"/>
</dbReference>
<evidence type="ECO:0000313" key="5">
    <source>
        <dbReference type="EMBL" id="MEP0866550.1"/>
    </source>
</evidence>
<keyword evidence="6" id="KW-1185">Reference proteome</keyword>
<evidence type="ECO:0000259" key="4">
    <source>
        <dbReference type="PROSITE" id="PS51898"/>
    </source>
</evidence>
<comment type="caution">
    <text evidence="5">The sequence shown here is derived from an EMBL/GenBank/DDBJ whole genome shotgun (WGS) entry which is preliminary data.</text>
</comment>
<dbReference type="Pfam" id="PF00589">
    <property type="entry name" value="Phage_integrase"/>
    <property type="match status" value="1"/>
</dbReference>
<dbReference type="CDD" id="cd00397">
    <property type="entry name" value="DNA_BRE_C"/>
    <property type="match status" value="1"/>
</dbReference>
<dbReference type="RefSeq" id="WP_190417195.1">
    <property type="nucleotide sequence ID" value="NZ_JAMPKK010000046.1"/>
</dbReference>
<evidence type="ECO:0000256" key="1">
    <source>
        <dbReference type="ARBA" id="ARBA00008857"/>
    </source>
</evidence>
<dbReference type="EMBL" id="JAMPKK010000046">
    <property type="protein sequence ID" value="MEP0866550.1"/>
    <property type="molecule type" value="Genomic_DNA"/>
</dbReference>
<name>A0ABV0JSX1_9CYAN</name>
<protein>
    <submittedName>
        <fullName evidence="5">Site-specific integrase</fullName>
    </submittedName>
</protein>
<evidence type="ECO:0000313" key="6">
    <source>
        <dbReference type="Proteomes" id="UP001442494"/>
    </source>
</evidence>
<feature type="domain" description="Tyr recombinase" evidence="4">
    <location>
        <begin position="7"/>
        <end position="170"/>
    </location>
</feature>
<dbReference type="Proteomes" id="UP001442494">
    <property type="component" value="Unassembled WGS sequence"/>
</dbReference>
<keyword evidence="2" id="KW-0238">DNA-binding</keyword>
<comment type="similarity">
    <text evidence="1">Belongs to the 'phage' integrase family.</text>
</comment>
<accession>A0ABV0JSX1</accession>
<dbReference type="PANTHER" id="PTHR30349:SF41">
    <property type="entry name" value="INTEGRASE_RECOMBINASE PROTEIN MJ0367-RELATED"/>
    <property type="match status" value="1"/>
</dbReference>
<dbReference type="SUPFAM" id="SSF56349">
    <property type="entry name" value="DNA breaking-rejoining enzymes"/>
    <property type="match status" value="1"/>
</dbReference>
<dbReference type="PANTHER" id="PTHR30349">
    <property type="entry name" value="PHAGE INTEGRASE-RELATED"/>
    <property type="match status" value="1"/>
</dbReference>
<dbReference type="Gene3D" id="1.10.443.10">
    <property type="entry name" value="Intergrase catalytic core"/>
    <property type="match status" value="1"/>
</dbReference>
<organism evidence="5 6">
    <name type="scientific">Funiculus sociatus GB2-A5</name>
    <dbReference type="NCBI Taxonomy" id="2933946"/>
    <lineage>
        <taxon>Bacteria</taxon>
        <taxon>Bacillati</taxon>
        <taxon>Cyanobacteriota</taxon>
        <taxon>Cyanophyceae</taxon>
        <taxon>Coleofasciculales</taxon>
        <taxon>Coleofasciculaceae</taxon>
        <taxon>Funiculus</taxon>
    </lineage>
</organism>
<reference evidence="5 6" key="1">
    <citation type="submission" date="2022-04" db="EMBL/GenBank/DDBJ databases">
        <title>Positive selection, recombination, and allopatry shape intraspecific diversity of widespread and dominant cyanobacteria.</title>
        <authorList>
            <person name="Wei J."/>
            <person name="Shu W."/>
            <person name="Hu C."/>
        </authorList>
    </citation>
    <scope>NUCLEOTIDE SEQUENCE [LARGE SCALE GENOMIC DNA]</scope>
    <source>
        <strain evidence="5 6">GB2-A5</strain>
    </source>
</reference>
<dbReference type="InterPro" id="IPR011010">
    <property type="entry name" value="DNA_brk_join_enz"/>
</dbReference>